<dbReference type="Proteomes" id="UP000275356">
    <property type="component" value="Unassembled WGS sequence"/>
</dbReference>
<comment type="caution">
    <text evidence="1">The sequence shown here is derived from an EMBL/GenBank/DDBJ whole genome shotgun (WGS) entry which is preliminary data.</text>
</comment>
<dbReference type="Pfam" id="PF02595">
    <property type="entry name" value="Gly_kinase"/>
    <property type="match status" value="1"/>
</dbReference>
<gene>
    <name evidence="1" type="ORF">EDD28_3134</name>
</gene>
<sequence length="403" mass="39315">MRVLLGAARVGDVPATRALAALRRGWLAGNPEAEVVGVVCSDAGHDLLDAIESARGGERVVVPVLDRDGARSLPALILLVDGTAYVQAVDVLGSVIDPDGASDVPDVSRDESGVSRDGPDAVARRTSFGVGQLVLAAAATGARRVVVGCGDAELLDLGVGFLAALGGLDAGALASGALDAGAREAGAPGVPGTAVGSDALDEIVTDARAALVGTELVLAAASDRTARGLRGAASALGGLVGQETAAAWDAALAPTERTLADAAARSRRPDLLAGEGVAPRASAVPGSGAGGGLGLAVLALGGRVVSGAAFVAAETGLAGRAGEIDLAVSLSDRVDPLEADRGVLGAVSAVARAQGAAALALGRTGTLDRRAGAPHGVSAAASVPGDEDGIEAAGRRQGAAWRW</sequence>
<dbReference type="PANTHER" id="PTHR21599">
    <property type="entry name" value="GLYCERATE KINASE"/>
    <property type="match status" value="1"/>
</dbReference>
<dbReference type="EMBL" id="RKHQ01000002">
    <property type="protein sequence ID" value="ROR93712.1"/>
    <property type="molecule type" value="Genomic_DNA"/>
</dbReference>
<reference evidence="1 2" key="1">
    <citation type="submission" date="2018-11" db="EMBL/GenBank/DDBJ databases">
        <title>Sequencing the genomes of 1000 actinobacteria strains.</title>
        <authorList>
            <person name="Klenk H.-P."/>
        </authorList>
    </citation>
    <scope>NUCLEOTIDE SEQUENCE [LARGE SCALE GENOMIC DNA]</scope>
    <source>
        <strain evidence="1 2">DSM 13521</strain>
    </source>
</reference>
<keyword evidence="1" id="KW-0808">Transferase</keyword>
<keyword evidence="2" id="KW-1185">Reference proteome</keyword>
<dbReference type="OrthoDB" id="5150385at2"/>
<dbReference type="Gene3D" id="3.90.1510.10">
    <property type="entry name" value="Glycerate kinase, domain 2"/>
    <property type="match status" value="1"/>
</dbReference>
<dbReference type="PANTHER" id="PTHR21599:SF0">
    <property type="entry name" value="GLYCERATE KINASE"/>
    <property type="match status" value="1"/>
</dbReference>
<accession>A0A3N2D1R4</accession>
<organism evidence="1 2">
    <name type="scientific">Salana multivorans</name>
    <dbReference type="NCBI Taxonomy" id="120377"/>
    <lineage>
        <taxon>Bacteria</taxon>
        <taxon>Bacillati</taxon>
        <taxon>Actinomycetota</taxon>
        <taxon>Actinomycetes</taxon>
        <taxon>Micrococcales</taxon>
        <taxon>Beutenbergiaceae</taxon>
        <taxon>Salana</taxon>
    </lineage>
</organism>
<dbReference type="InterPro" id="IPR036129">
    <property type="entry name" value="Glycerate_kinase_sf"/>
</dbReference>
<dbReference type="SUPFAM" id="SSF110738">
    <property type="entry name" value="Glycerate kinase I"/>
    <property type="match status" value="1"/>
</dbReference>
<evidence type="ECO:0000313" key="1">
    <source>
        <dbReference type="EMBL" id="ROR93712.1"/>
    </source>
</evidence>
<name>A0A3N2D1R4_9MICO</name>
<dbReference type="InterPro" id="IPR018193">
    <property type="entry name" value="Glyc_kinase_flavodox-like_fold"/>
</dbReference>
<dbReference type="RefSeq" id="WP_123740629.1">
    <property type="nucleotide sequence ID" value="NZ_RKHQ01000002.1"/>
</dbReference>
<dbReference type="GO" id="GO:0031388">
    <property type="term" value="P:organic acid phosphorylation"/>
    <property type="evidence" value="ECO:0007669"/>
    <property type="project" value="InterPro"/>
</dbReference>
<dbReference type="GO" id="GO:0008887">
    <property type="term" value="F:glycerate kinase activity"/>
    <property type="evidence" value="ECO:0007669"/>
    <property type="project" value="InterPro"/>
</dbReference>
<evidence type="ECO:0000313" key="2">
    <source>
        <dbReference type="Proteomes" id="UP000275356"/>
    </source>
</evidence>
<protein>
    <submittedName>
        <fullName evidence="1">Glycerate kinase</fullName>
    </submittedName>
</protein>
<dbReference type="AlphaFoldDB" id="A0A3N2D1R4"/>
<proteinExistence type="predicted"/>
<dbReference type="InterPro" id="IPR004381">
    <property type="entry name" value="Glycerate_kinase"/>
</dbReference>
<keyword evidence="1" id="KW-0418">Kinase</keyword>